<keyword evidence="2" id="KW-0808">Transferase</keyword>
<keyword evidence="3 5" id="KW-0863">Zinc-finger</keyword>
<name>A0ABQ9TZF6_SAGOE</name>
<comment type="pathway">
    <text evidence="1">Protein modification; protein ubiquitination.</text>
</comment>
<sequence>MPLADCFSACRMLASSPHIQVHQRQISSLLLKAIQQTFTEWRLLDGEGGNKLRCEDDCCWLLTLLHTSRLEQQRKLLAYSCIKATNIRLGNMVLTTFPDNEAKIQEGLSCREVLHLYCDTCSVPICRECTMGRHGGHSFIYLQEALQDSRALTIQLLADAQQGRQAIQTKQKKLLLQLLSASVCSLP</sequence>
<accession>A0ABQ9TZF6</accession>
<keyword evidence="3 5" id="KW-0479">Metal-binding</keyword>
<dbReference type="Pfam" id="PF00643">
    <property type="entry name" value="zf-B_box"/>
    <property type="match status" value="1"/>
</dbReference>
<evidence type="ECO:0000313" key="7">
    <source>
        <dbReference type="EMBL" id="KAK2090179.1"/>
    </source>
</evidence>
<feature type="domain" description="B box-type" evidence="6">
    <location>
        <begin position="111"/>
        <end position="142"/>
    </location>
</feature>
<comment type="caution">
    <text evidence="7">The sequence shown here is derived from an EMBL/GenBank/DDBJ whole genome shotgun (WGS) entry which is preliminary data.</text>
</comment>
<keyword evidence="4" id="KW-0862">Zinc</keyword>
<dbReference type="PROSITE" id="PS50119">
    <property type="entry name" value="ZF_BBOX"/>
    <property type="match status" value="1"/>
</dbReference>
<dbReference type="SUPFAM" id="SSF57845">
    <property type="entry name" value="B-box zinc-binding domain"/>
    <property type="match status" value="1"/>
</dbReference>
<evidence type="ECO:0000259" key="6">
    <source>
        <dbReference type="PROSITE" id="PS50119"/>
    </source>
</evidence>
<proteinExistence type="predicted"/>
<evidence type="ECO:0000256" key="2">
    <source>
        <dbReference type="ARBA" id="ARBA00022679"/>
    </source>
</evidence>
<dbReference type="CDD" id="cd19796">
    <property type="entry name" value="Bbox2_TRIM71_C-VII"/>
    <property type="match status" value="1"/>
</dbReference>
<dbReference type="SMART" id="SM00336">
    <property type="entry name" value="BBOX"/>
    <property type="match status" value="1"/>
</dbReference>
<dbReference type="InterPro" id="IPR000315">
    <property type="entry name" value="Znf_B-box"/>
</dbReference>
<evidence type="ECO:0000313" key="8">
    <source>
        <dbReference type="Proteomes" id="UP001266305"/>
    </source>
</evidence>
<dbReference type="Proteomes" id="UP001266305">
    <property type="component" value="Unassembled WGS sequence"/>
</dbReference>
<evidence type="ECO:0000256" key="3">
    <source>
        <dbReference type="ARBA" id="ARBA00022771"/>
    </source>
</evidence>
<dbReference type="EMBL" id="JASSZA010000017">
    <property type="protein sequence ID" value="KAK2090179.1"/>
    <property type="molecule type" value="Genomic_DNA"/>
</dbReference>
<evidence type="ECO:0000256" key="5">
    <source>
        <dbReference type="PROSITE-ProRule" id="PRU00024"/>
    </source>
</evidence>
<evidence type="ECO:0000256" key="4">
    <source>
        <dbReference type="ARBA" id="ARBA00022833"/>
    </source>
</evidence>
<keyword evidence="8" id="KW-1185">Reference proteome</keyword>
<organism evidence="7 8">
    <name type="scientific">Saguinus oedipus</name>
    <name type="common">Cotton-top tamarin</name>
    <name type="synonym">Oedipomidas oedipus</name>
    <dbReference type="NCBI Taxonomy" id="9490"/>
    <lineage>
        <taxon>Eukaryota</taxon>
        <taxon>Metazoa</taxon>
        <taxon>Chordata</taxon>
        <taxon>Craniata</taxon>
        <taxon>Vertebrata</taxon>
        <taxon>Euteleostomi</taxon>
        <taxon>Mammalia</taxon>
        <taxon>Eutheria</taxon>
        <taxon>Euarchontoglires</taxon>
        <taxon>Primates</taxon>
        <taxon>Haplorrhini</taxon>
        <taxon>Platyrrhini</taxon>
        <taxon>Cebidae</taxon>
        <taxon>Callitrichinae</taxon>
        <taxon>Saguinus</taxon>
    </lineage>
</organism>
<reference evidence="7 8" key="1">
    <citation type="submission" date="2023-05" db="EMBL/GenBank/DDBJ databases">
        <title>B98-5 Cell Line De Novo Hybrid Assembly: An Optical Mapping Approach.</title>
        <authorList>
            <person name="Kananen K."/>
            <person name="Auerbach J.A."/>
            <person name="Kautto E."/>
            <person name="Blachly J.S."/>
        </authorList>
    </citation>
    <scope>NUCLEOTIDE SEQUENCE [LARGE SCALE GENOMIC DNA]</scope>
    <source>
        <strain evidence="7">B95-8</strain>
        <tissue evidence="7">Cell line</tissue>
    </source>
</reference>
<dbReference type="Gene3D" id="3.30.160.60">
    <property type="entry name" value="Classic Zinc Finger"/>
    <property type="match status" value="1"/>
</dbReference>
<evidence type="ECO:0000256" key="1">
    <source>
        <dbReference type="ARBA" id="ARBA00004906"/>
    </source>
</evidence>
<gene>
    <name evidence="7" type="ORF">P7K49_031435</name>
</gene>
<protein>
    <recommendedName>
        <fullName evidence="6">B box-type domain-containing protein</fullName>
    </recommendedName>
</protein>